<dbReference type="AlphaFoldDB" id="A0A8D9DVY8"/>
<dbReference type="SUPFAM" id="SSF57903">
    <property type="entry name" value="FYVE/PHD zinc finger"/>
    <property type="match status" value="1"/>
</dbReference>
<reference evidence="2" key="1">
    <citation type="submission" date="2021-05" db="EMBL/GenBank/DDBJ databases">
        <authorList>
            <person name="Alioto T."/>
            <person name="Alioto T."/>
            <person name="Gomez Garrido J."/>
        </authorList>
    </citation>
    <scope>NUCLEOTIDE SEQUENCE</scope>
</reference>
<organism evidence="2">
    <name type="scientific">Cacopsylla melanoneura</name>
    <dbReference type="NCBI Taxonomy" id="428564"/>
    <lineage>
        <taxon>Eukaryota</taxon>
        <taxon>Metazoa</taxon>
        <taxon>Ecdysozoa</taxon>
        <taxon>Arthropoda</taxon>
        <taxon>Hexapoda</taxon>
        <taxon>Insecta</taxon>
        <taxon>Pterygota</taxon>
        <taxon>Neoptera</taxon>
        <taxon>Paraneoptera</taxon>
        <taxon>Hemiptera</taxon>
        <taxon>Sternorrhyncha</taxon>
        <taxon>Psylloidea</taxon>
        <taxon>Psyllidae</taxon>
        <taxon>Psyllinae</taxon>
        <taxon>Cacopsylla</taxon>
    </lineage>
</organism>
<feature type="region of interest" description="Disordered" evidence="1">
    <location>
        <begin position="1"/>
        <end position="76"/>
    </location>
</feature>
<name>A0A8D9DVY8_9HEMI</name>
<dbReference type="InterPro" id="IPR013083">
    <property type="entry name" value="Znf_RING/FYVE/PHD"/>
</dbReference>
<evidence type="ECO:0008006" key="3">
    <source>
        <dbReference type="Google" id="ProtNLM"/>
    </source>
</evidence>
<evidence type="ECO:0000313" key="2">
    <source>
        <dbReference type="EMBL" id="CAG6729270.1"/>
    </source>
</evidence>
<dbReference type="InterPro" id="IPR011011">
    <property type="entry name" value="Znf_FYVE_PHD"/>
</dbReference>
<proteinExistence type="predicted"/>
<protein>
    <recommendedName>
        <fullName evidence="3">Zinc finger PHD-type domain-containing protein</fullName>
    </recommendedName>
</protein>
<sequence length="142" mass="16017">MRSNRGKTVILTSSPYKDELESQEKPKKKVQEKPSRKVKAPPKNKVEATKKPKLTKPTNRIFEESSSSEDEPDSPDACVYCNALTIESKKEGLIQCVKCKCFAHVICAKAEEEDQNFVCFLCETLLSGFILPVLQNRTFGLF</sequence>
<dbReference type="EMBL" id="HBUF01378311">
    <property type="protein sequence ID" value="CAG6729270.1"/>
    <property type="molecule type" value="Transcribed_RNA"/>
</dbReference>
<dbReference type="Gene3D" id="3.30.40.10">
    <property type="entry name" value="Zinc/RING finger domain, C3HC4 (zinc finger)"/>
    <property type="match status" value="1"/>
</dbReference>
<feature type="compositionally biased region" description="Basic and acidic residues" evidence="1">
    <location>
        <begin position="16"/>
        <end position="35"/>
    </location>
</feature>
<accession>A0A8D9DVY8</accession>
<evidence type="ECO:0000256" key="1">
    <source>
        <dbReference type="SAM" id="MobiDB-lite"/>
    </source>
</evidence>